<comment type="subcellular location">
    <subcellularLocation>
        <location evidence="1">Membrane</location>
        <topology evidence="1">Multi-pass membrane protein</topology>
    </subcellularLocation>
</comment>
<evidence type="ECO:0000313" key="7">
    <source>
        <dbReference type="EMBL" id="KIM25979.1"/>
    </source>
</evidence>
<dbReference type="PANTHER" id="PTHR12703:SF4">
    <property type="entry name" value="TRANSMEMBRANE PROTEIN 33"/>
    <property type="match status" value="1"/>
</dbReference>
<keyword evidence="8" id="KW-1185">Reference proteome</keyword>
<keyword evidence="4 6" id="KW-1133">Transmembrane helix</keyword>
<sequence>MSTNMQHVYWAGGHVLMFITGLRYLLAWAVFKSGALGYWYKAAFTGAFISYAIVVKKSLGIPSSADWFTRALADENFQYFGLCIFWLISKPVGIALIPYWTFSAFHVATFVRTTVIPKFFPPTPGANGGPSQPSPIAKMIQSFVKQYYDPSMKLVAYVELAIFARVLFGLLLWRNSLLMPIIYALFLRSRYFQSPFTRQAFASLDAAILQGIQHPQISGSVPQLKTYYDMFKEYLGRATGTVLVRADAPPKPAPAAAAGTSGATH</sequence>
<dbReference type="InterPro" id="IPR005344">
    <property type="entry name" value="TMEM33/Pom33"/>
</dbReference>
<comment type="similarity">
    <text evidence="2">Belongs to the PER33/POM33 family.</text>
</comment>
<protein>
    <recommendedName>
        <fullName evidence="9">Nucleoporin POM33</fullName>
    </recommendedName>
</protein>
<dbReference type="InterPro" id="IPR051645">
    <property type="entry name" value="PER33/POM33_regulator"/>
</dbReference>
<evidence type="ECO:0000256" key="6">
    <source>
        <dbReference type="SAM" id="Phobius"/>
    </source>
</evidence>
<feature type="transmembrane region" description="Helical" evidence="6">
    <location>
        <begin position="154"/>
        <end position="173"/>
    </location>
</feature>
<dbReference type="OrthoDB" id="5581259at2759"/>
<reference evidence="8" key="2">
    <citation type="submission" date="2015-01" db="EMBL/GenBank/DDBJ databases">
        <title>Evolutionary Origins and Diversification of the Mycorrhizal Mutualists.</title>
        <authorList>
            <consortium name="DOE Joint Genome Institute"/>
            <consortium name="Mycorrhizal Genomics Consortium"/>
            <person name="Kohler A."/>
            <person name="Kuo A."/>
            <person name="Nagy L.G."/>
            <person name="Floudas D."/>
            <person name="Copeland A."/>
            <person name="Barry K.W."/>
            <person name="Cichocki N."/>
            <person name="Veneault-Fourrey C."/>
            <person name="LaButti K."/>
            <person name="Lindquist E.A."/>
            <person name="Lipzen A."/>
            <person name="Lundell T."/>
            <person name="Morin E."/>
            <person name="Murat C."/>
            <person name="Riley R."/>
            <person name="Ohm R."/>
            <person name="Sun H."/>
            <person name="Tunlid A."/>
            <person name="Henrissat B."/>
            <person name="Grigoriev I.V."/>
            <person name="Hibbett D.S."/>
            <person name="Martin F."/>
        </authorList>
    </citation>
    <scope>NUCLEOTIDE SEQUENCE [LARGE SCALE GENOMIC DNA]</scope>
    <source>
        <strain evidence="8">MAFF 305830</strain>
    </source>
</reference>
<evidence type="ECO:0000256" key="1">
    <source>
        <dbReference type="ARBA" id="ARBA00004141"/>
    </source>
</evidence>
<feature type="transmembrane region" description="Helical" evidence="6">
    <location>
        <begin position="7"/>
        <end position="31"/>
    </location>
</feature>
<keyword evidence="3 6" id="KW-0812">Transmembrane</keyword>
<gene>
    <name evidence="7" type="ORF">M408DRAFT_197827</name>
</gene>
<proteinExistence type="inferred from homology"/>
<dbReference type="HOGENOM" id="CLU_065417_0_0_1"/>
<dbReference type="GO" id="GO:0016020">
    <property type="term" value="C:membrane"/>
    <property type="evidence" value="ECO:0007669"/>
    <property type="project" value="UniProtKB-SubCell"/>
</dbReference>
<dbReference type="PANTHER" id="PTHR12703">
    <property type="entry name" value="TRANSMEMBRANE PROTEIN 33"/>
    <property type="match status" value="1"/>
</dbReference>
<evidence type="ECO:0000256" key="4">
    <source>
        <dbReference type="ARBA" id="ARBA00022989"/>
    </source>
</evidence>
<keyword evidence="5 6" id="KW-0472">Membrane</keyword>
<dbReference type="GO" id="GO:0061024">
    <property type="term" value="P:membrane organization"/>
    <property type="evidence" value="ECO:0007669"/>
    <property type="project" value="TreeGrafter"/>
</dbReference>
<dbReference type="GO" id="GO:0005783">
    <property type="term" value="C:endoplasmic reticulum"/>
    <property type="evidence" value="ECO:0007669"/>
    <property type="project" value="TreeGrafter"/>
</dbReference>
<dbReference type="Proteomes" id="UP000054097">
    <property type="component" value="Unassembled WGS sequence"/>
</dbReference>
<evidence type="ECO:0000256" key="5">
    <source>
        <dbReference type="ARBA" id="ARBA00023136"/>
    </source>
</evidence>
<evidence type="ECO:0000256" key="2">
    <source>
        <dbReference type="ARBA" id="ARBA00007322"/>
    </source>
</evidence>
<organism evidence="7 8">
    <name type="scientific">Serendipita vermifera MAFF 305830</name>
    <dbReference type="NCBI Taxonomy" id="933852"/>
    <lineage>
        <taxon>Eukaryota</taxon>
        <taxon>Fungi</taxon>
        <taxon>Dikarya</taxon>
        <taxon>Basidiomycota</taxon>
        <taxon>Agaricomycotina</taxon>
        <taxon>Agaricomycetes</taxon>
        <taxon>Sebacinales</taxon>
        <taxon>Serendipitaceae</taxon>
        <taxon>Serendipita</taxon>
    </lineage>
</organism>
<feature type="transmembrane region" description="Helical" evidence="6">
    <location>
        <begin position="37"/>
        <end position="55"/>
    </location>
</feature>
<dbReference type="Pfam" id="PF03661">
    <property type="entry name" value="TMEM33_Pom33"/>
    <property type="match status" value="1"/>
</dbReference>
<evidence type="ECO:0000313" key="8">
    <source>
        <dbReference type="Proteomes" id="UP000054097"/>
    </source>
</evidence>
<dbReference type="EMBL" id="KN824309">
    <property type="protein sequence ID" value="KIM25979.1"/>
    <property type="molecule type" value="Genomic_DNA"/>
</dbReference>
<reference evidence="7 8" key="1">
    <citation type="submission" date="2014-04" db="EMBL/GenBank/DDBJ databases">
        <authorList>
            <consortium name="DOE Joint Genome Institute"/>
            <person name="Kuo A."/>
            <person name="Zuccaro A."/>
            <person name="Kohler A."/>
            <person name="Nagy L.G."/>
            <person name="Floudas D."/>
            <person name="Copeland A."/>
            <person name="Barry K.W."/>
            <person name="Cichocki N."/>
            <person name="Veneault-Fourrey C."/>
            <person name="LaButti K."/>
            <person name="Lindquist E.A."/>
            <person name="Lipzen A."/>
            <person name="Lundell T."/>
            <person name="Morin E."/>
            <person name="Murat C."/>
            <person name="Sun H."/>
            <person name="Tunlid A."/>
            <person name="Henrissat B."/>
            <person name="Grigoriev I.V."/>
            <person name="Hibbett D.S."/>
            <person name="Martin F."/>
            <person name="Nordberg H.P."/>
            <person name="Cantor M.N."/>
            <person name="Hua S.X."/>
        </authorList>
    </citation>
    <scope>NUCLEOTIDE SEQUENCE [LARGE SCALE GENOMIC DNA]</scope>
    <source>
        <strain evidence="7 8">MAFF 305830</strain>
    </source>
</reference>
<feature type="transmembrane region" description="Helical" evidence="6">
    <location>
        <begin position="76"/>
        <end position="100"/>
    </location>
</feature>
<name>A0A0C3B199_SERVB</name>
<accession>A0A0C3B199</accession>
<dbReference type="STRING" id="933852.A0A0C3B199"/>
<evidence type="ECO:0000256" key="3">
    <source>
        <dbReference type="ARBA" id="ARBA00022692"/>
    </source>
</evidence>
<dbReference type="GO" id="GO:0071786">
    <property type="term" value="P:endoplasmic reticulum tubular network organization"/>
    <property type="evidence" value="ECO:0007669"/>
    <property type="project" value="TreeGrafter"/>
</dbReference>
<evidence type="ECO:0008006" key="9">
    <source>
        <dbReference type="Google" id="ProtNLM"/>
    </source>
</evidence>
<dbReference type="AlphaFoldDB" id="A0A0C3B199"/>